<dbReference type="InterPro" id="IPR036982">
    <property type="entry name" value="Deoxyhypusine_synthase_sf"/>
</dbReference>
<dbReference type="GO" id="GO:0005737">
    <property type="term" value="C:cytoplasm"/>
    <property type="evidence" value="ECO:0007669"/>
    <property type="project" value="TreeGrafter"/>
</dbReference>
<dbReference type="Pfam" id="PF01916">
    <property type="entry name" value="DS"/>
    <property type="match status" value="1"/>
</dbReference>
<dbReference type="EMBL" id="JARKIK010000030">
    <property type="protein sequence ID" value="KAK8741767.1"/>
    <property type="molecule type" value="Genomic_DNA"/>
</dbReference>
<dbReference type="Proteomes" id="UP001445076">
    <property type="component" value="Unassembled WGS sequence"/>
</dbReference>
<keyword evidence="8" id="KW-0386">Hypusine biosynthesis</keyword>
<gene>
    <name evidence="9" type="ORF">OTU49_002389</name>
</gene>
<comment type="cofactor">
    <cofactor evidence="2">
        <name>NAD(+)</name>
        <dbReference type="ChEBI" id="CHEBI:57540"/>
    </cofactor>
</comment>
<evidence type="ECO:0000256" key="3">
    <source>
        <dbReference type="ARBA" id="ARBA00005041"/>
    </source>
</evidence>
<comment type="pathway">
    <text evidence="3">Protein modification; eIF5A hypusination.</text>
</comment>
<evidence type="ECO:0000256" key="2">
    <source>
        <dbReference type="ARBA" id="ARBA00001911"/>
    </source>
</evidence>
<dbReference type="GO" id="GO:0034038">
    <property type="term" value="F:deoxyhypusine synthase activity"/>
    <property type="evidence" value="ECO:0007669"/>
    <property type="project" value="UniProtKB-EC"/>
</dbReference>
<evidence type="ECO:0000313" key="10">
    <source>
        <dbReference type="Proteomes" id="UP001445076"/>
    </source>
</evidence>
<dbReference type="Gene3D" id="3.40.910.10">
    <property type="entry name" value="Deoxyhypusine synthase"/>
    <property type="match status" value="1"/>
</dbReference>
<evidence type="ECO:0000256" key="6">
    <source>
        <dbReference type="ARBA" id="ARBA00022679"/>
    </source>
</evidence>
<reference evidence="9 10" key="1">
    <citation type="journal article" date="2024" name="BMC Genomics">
        <title>Genome assembly of redclaw crayfish (Cherax quadricarinatus) provides insights into its immune adaptation and hypoxia tolerance.</title>
        <authorList>
            <person name="Liu Z."/>
            <person name="Zheng J."/>
            <person name="Li H."/>
            <person name="Fang K."/>
            <person name="Wang S."/>
            <person name="He J."/>
            <person name="Zhou D."/>
            <person name="Weng S."/>
            <person name="Chi M."/>
            <person name="Gu Z."/>
            <person name="He J."/>
            <person name="Li F."/>
            <person name="Wang M."/>
        </authorList>
    </citation>
    <scope>NUCLEOTIDE SEQUENCE [LARGE SCALE GENOMIC DNA]</scope>
    <source>
        <strain evidence="9">ZL_2023a</strain>
    </source>
</reference>
<keyword evidence="10" id="KW-1185">Reference proteome</keyword>
<protein>
    <recommendedName>
        <fullName evidence="5">deoxyhypusine synthase</fullName>
        <ecNumber evidence="5">2.5.1.46</ecNumber>
    </recommendedName>
</protein>
<dbReference type="AlphaFoldDB" id="A0AAW0XBR3"/>
<evidence type="ECO:0000313" key="9">
    <source>
        <dbReference type="EMBL" id="KAK8741767.1"/>
    </source>
</evidence>
<keyword evidence="6" id="KW-0808">Transferase</keyword>
<dbReference type="EC" id="2.5.1.46" evidence="5"/>
<dbReference type="InterPro" id="IPR002773">
    <property type="entry name" value="Deoxyhypusine_synthase"/>
</dbReference>
<dbReference type="PANTHER" id="PTHR11703:SF0">
    <property type="entry name" value="DEOXYHYPUSINE SYNTHASE"/>
    <property type="match status" value="1"/>
</dbReference>
<organism evidence="9 10">
    <name type="scientific">Cherax quadricarinatus</name>
    <name type="common">Australian red claw crayfish</name>
    <dbReference type="NCBI Taxonomy" id="27406"/>
    <lineage>
        <taxon>Eukaryota</taxon>
        <taxon>Metazoa</taxon>
        <taxon>Ecdysozoa</taxon>
        <taxon>Arthropoda</taxon>
        <taxon>Crustacea</taxon>
        <taxon>Multicrustacea</taxon>
        <taxon>Malacostraca</taxon>
        <taxon>Eumalacostraca</taxon>
        <taxon>Eucarida</taxon>
        <taxon>Decapoda</taxon>
        <taxon>Pleocyemata</taxon>
        <taxon>Astacidea</taxon>
        <taxon>Parastacoidea</taxon>
        <taxon>Parastacidae</taxon>
        <taxon>Cherax</taxon>
    </lineage>
</organism>
<dbReference type="NCBIfam" id="TIGR00321">
    <property type="entry name" value="dhys"/>
    <property type="match status" value="1"/>
</dbReference>
<accession>A0AAW0XBR3</accession>
<dbReference type="PANTHER" id="PTHR11703">
    <property type="entry name" value="DEOXYHYPUSINE SYNTHASE"/>
    <property type="match status" value="1"/>
</dbReference>
<evidence type="ECO:0000256" key="8">
    <source>
        <dbReference type="ARBA" id="ARBA00023256"/>
    </source>
</evidence>
<keyword evidence="7" id="KW-0520">NAD</keyword>
<evidence type="ECO:0000256" key="7">
    <source>
        <dbReference type="ARBA" id="ARBA00023027"/>
    </source>
</evidence>
<dbReference type="SUPFAM" id="SSF52467">
    <property type="entry name" value="DHS-like NAD/FAD-binding domain"/>
    <property type="match status" value="1"/>
</dbReference>
<evidence type="ECO:0000256" key="1">
    <source>
        <dbReference type="ARBA" id="ARBA00000952"/>
    </source>
</evidence>
<sequence>RMEGEKDIAKEAVLVHSEPVPEGTPTVRGYDFNDGINYHELFQTYRYSGFQATSFGCAVEEIKKMITCRDMPVPENFSDDLEEDEYIKIRRNCTIFLGYTSNMVSCGVRETIRFLVEHKLVDCLVTTAGGIEEDLIKCLAPTYLGDWYLKGKDLRIKGLNRIGNLIVPNDNYCKFEDWVMPRLDVMFEEQKSKDIVWTPSKIIARLGSEINDPSSIAYWAAKNKIPIFSPALTDGSLGDMMYFHGIKSPGLVVDINSDLRKLNQFSKKSLNTGMIIVGGGIIKHHICNANLMRNGANFSVFLNTASEWDGSDSGARPDEAVSWGKIKMDATPVKVYGEASFVFPLLVGETFARHYYQNRDVQTEEM</sequence>
<comment type="similarity">
    <text evidence="4">Belongs to the deoxyhypusine synthase family.</text>
</comment>
<comment type="catalytic activity">
    <reaction evidence="1">
        <text>[eIF5A protein]-L-lysine + spermidine = [eIF5A protein]-deoxyhypusine + propane-1,3-diamine</text>
        <dbReference type="Rhea" id="RHEA:33299"/>
        <dbReference type="Rhea" id="RHEA-COMP:10143"/>
        <dbReference type="Rhea" id="RHEA-COMP:10144"/>
        <dbReference type="ChEBI" id="CHEBI:29969"/>
        <dbReference type="ChEBI" id="CHEBI:57484"/>
        <dbReference type="ChEBI" id="CHEBI:57834"/>
        <dbReference type="ChEBI" id="CHEBI:82657"/>
        <dbReference type="EC" id="2.5.1.46"/>
    </reaction>
</comment>
<feature type="non-terminal residue" evidence="9">
    <location>
        <position position="1"/>
    </location>
</feature>
<proteinExistence type="inferred from homology"/>
<dbReference type="FunFam" id="3.40.910.10:FF:000001">
    <property type="entry name" value="Probable deoxyhypusine synthase"/>
    <property type="match status" value="1"/>
</dbReference>
<name>A0AAW0XBR3_CHEQU</name>
<evidence type="ECO:0000256" key="4">
    <source>
        <dbReference type="ARBA" id="ARBA00009892"/>
    </source>
</evidence>
<dbReference type="InterPro" id="IPR029035">
    <property type="entry name" value="DHS-like_NAD/FAD-binding_dom"/>
</dbReference>
<comment type="caution">
    <text evidence="9">The sequence shown here is derived from an EMBL/GenBank/DDBJ whole genome shotgun (WGS) entry which is preliminary data.</text>
</comment>
<evidence type="ECO:0000256" key="5">
    <source>
        <dbReference type="ARBA" id="ARBA00012683"/>
    </source>
</evidence>